<evidence type="ECO:0000256" key="3">
    <source>
        <dbReference type="ARBA" id="ARBA00022679"/>
    </source>
</evidence>
<dbReference type="WBParaSite" id="SBAD_0000737601-mRNA-1">
    <property type="protein sequence ID" value="SBAD_0000737601-mRNA-1"/>
    <property type="gene ID" value="SBAD_0000737601"/>
</dbReference>
<comment type="similarity">
    <text evidence="2 9">Belongs to the sulfotransferase 6 family.</text>
</comment>
<dbReference type="GO" id="GO:0016020">
    <property type="term" value="C:membrane"/>
    <property type="evidence" value="ECO:0007669"/>
    <property type="project" value="UniProtKB-SubCell"/>
</dbReference>
<accession>A0A183IU13</accession>
<reference evidence="12" key="1">
    <citation type="submission" date="2016-06" db="UniProtKB">
        <authorList>
            <consortium name="WormBaseParasite"/>
        </authorList>
    </citation>
    <scope>IDENTIFICATION</scope>
</reference>
<evidence type="ECO:0000256" key="6">
    <source>
        <dbReference type="ARBA" id="ARBA00022989"/>
    </source>
</evidence>
<evidence type="ECO:0000256" key="1">
    <source>
        <dbReference type="ARBA" id="ARBA00004606"/>
    </source>
</evidence>
<evidence type="ECO:0000313" key="12">
    <source>
        <dbReference type="WBParaSite" id="SBAD_0000737601-mRNA-1"/>
    </source>
</evidence>
<dbReference type="PANTHER" id="PTHR12812">
    <property type="entry name" value="HEPARAN SULFATE 6-O-SULFOTRANSFERASE 3"/>
    <property type="match status" value="1"/>
</dbReference>
<keyword evidence="3 9" id="KW-0808">Transferase</keyword>
<dbReference type="AlphaFoldDB" id="A0A183IU13"/>
<keyword evidence="11" id="KW-1185">Reference proteome</keyword>
<sequence>MLSSFCKYAPVFDSRCKRYSFYVIIVFALFCSLYITSRSYGPSSLMSIDRETGARTEVEDPNGGEYESPQFAAVGMGNYSLWSPSVSETQLQCVSFDDMMSDGQRYRFDINGSDVLVFLHIQKTAGTTFERYLVRQLNLPQPCQCWPKRKRCTCLRPSGSGHWLFSRFSTGWNCGLHADWTELITSGCVDKFLNRREKRVTRRRYFISTMLREPVARFISEFKHVQRGATWQATPHFCNGRPPSSEEMPPCFNPEVGWEGVSLEEFLNCSSNFGFNRMTRMLSDLTTVGCYSRSLLDPNSRSALILESAKNNLRKMAFFGLQEDMRRSQYVFEELFSLRFNKPMVNQMEQSDPAEFTVTQLEHIRNANRLDIEIYNFARQLFYKRFQLLKAKDSFYELNMAV</sequence>
<evidence type="ECO:0000313" key="10">
    <source>
        <dbReference type="EMBL" id="VDP11934.1"/>
    </source>
</evidence>
<evidence type="ECO:0000256" key="5">
    <source>
        <dbReference type="ARBA" id="ARBA00022968"/>
    </source>
</evidence>
<keyword evidence="8" id="KW-0325">Glycoprotein</keyword>
<dbReference type="Gene3D" id="3.40.50.300">
    <property type="entry name" value="P-loop containing nucleotide triphosphate hydrolases"/>
    <property type="match status" value="1"/>
</dbReference>
<dbReference type="EMBL" id="UZAM01010331">
    <property type="protein sequence ID" value="VDP11934.1"/>
    <property type="molecule type" value="Genomic_DNA"/>
</dbReference>
<proteinExistence type="inferred from homology"/>
<evidence type="ECO:0000313" key="11">
    <source>
        <dbReference type="Proteomes" id="UP000270296"/>
    </source>
</evidence>
<keyword evidence="5 9" id="KW-0735">Signal-anchor</keyword>
<gene>
    <name evidence="10" type="ORF">SBAD_LOCUS7111</name>
</gene>
<dbReference type="Proteomes" id="UP000270296">
    <property type="component" value="Unassembled WGS sequence"/>
</dbReference>
<reference evidence="10 11" key="2">
    <citation type="submission" date="2018-11" db="EMBL/GenBank/DDBJ databases">
        <authorList>
            <consortium name="Pathogen Informatics"/>
        </authorList>
    </citation>
    <scope>NUCLEOTIDE SEQUENCE [LARGE SCALE GENOMIC DNA]</scope>
</reference>
<dbReference type="EC" id="2.8.2.-" evidence="9"/>
<keyword evidence="4 9" id="KW-0812">Transmembrane</keyword>
<keyword evidence="7 9" id="KW-0472">Membrane</keyword>
<feature type="transmembrane region" description="Helical" evidence="9">
    <location>
        <begin position="19"/>
        <end position="36"/>
    </location>
</feature>
<dbReference type="InterPro" id="IPR010635">
    <property type="entry name" value="Heparan_SO4-6-sulfoTrfase"/>
</dbReference>
<name>A0A183IU13_9BILA</name>
<comment type="subcellular location">
    <subcellularLocation>
        <location evidence="1 9">Membrane</location>
        <topology evidence="1 9">Single-pass type II membrane protein</topology>
    </subcellularLocation>
</comment>
<organism evidence="12">
    <name type="scientific">Soboliphyme baturini</name>
    <dbReference type="NCBI Taxonomy" id="241478"/>
    <lineage>
        <taxon>Eukaryota</taxon>
        <taxon>Metazoa</taxon>
        <taxon>Ecdysozoa</taxon>
        <taxon>Nematoda</taxon>
        <taxon>Enoplea</taxon>
        <taxon>Dorylaimia</taxon>
        <taxon>Dioctophymatida</taxon>
        <taxon>Dioctophymatoidea</taxon>
        <taxon>Soboliphymatidae</taxon>
        <taxon>Soboliphyme</taxon>
    </lineage>
</organism>
<dbReference type="FunFam" id="3.40.50.300:FF:000347">
    <property type="entry name" value="Heparan-sulfate 6-O-sulfotransferase"/>
    <property type="match status" value="1"/>
</dbReference>
<dbReference type="PANTHER" id="PTHR12812:SF0">
    <property type="entry name" value="HEPARAN-SULFATE 6-O-SULFOTRANSFERASE"/>
    <property type="match status" value="1"/>
</dbReference>
<evidence type="ECO:0000256" key="9">
    <source>
        <dbReference type="RuleBase" id="RU364122"/>
    </source>
</evidence>
<comment type="function">
    <text evidence="9">6-O-sulfation enzyme which catalyzes the transfer of sulfate from 3'-phosphoadenosine 5'-phosphosulfate (PAPS) to position 6 of the N-sulfoglucosamine residue (GlcNS) of heparan sulfate.</text>
</comment>
<dbReference type="InterPro" id="IPR027417">
    <property type="entry name" value="P-loop_NTPase"/>
</dbReference>
<evidence type="ECO:0000256" key="7">
    <source>
        <dbReference type="ARBA" id="ARBA00023136"/>
    </source>
</evidence>
<evidence type="ECO:0000256" key="4">
    <source>
        <dbReference type="ARBA" id="ARBA00022692"/>
    </source>
</evidence>
<comment type="catalytic activity">
    <reaction evidence="9">
        <text>alpha-D-glucosaminyl-[heparan sulfate](n) + 3'-phosphoadenylyl sulfate = 6-sulfo-alpha-D-glucosaminyl-[heparan sulfate](n) + adenosine 3',5'-bisphosphate + H(+)</text>
        <dbReference type="Rhea" id="RHEA:56604"/>
        <dbReference type="Rhea" id="RHEA-COMP:9830"/>
        <dbReference type="Rhea" id="RHEA-COMP:14621"/>
        <dbReference type="ChEBI" id="CHEBI:15378"/>
        <dbReference type="ChEBI" id="CHEBI:58339"/>
        <dbReference type="ChEBI" id="CHEBI:58343"/>
        <dbReference type="ChEBI" id="CHEBI:58388"/>
        <dbReference type="ChEBI" id="CHEBI:140604"/>
    </reaction>
</comment>
<protein>
    <recommendedName>
        <fullName evidence="9">Heparan-sulfate 6-O-sulfotransferase</fullName>
        <ecNumber evidence="9">2.8.2.-</ecNumber>
    </recommendedName>
</protein>
<dbReference type="GO" id="GO:0017095">
    <property type="term" value="F:heparan sulfate 6-sulfotransferase activity"/>
    <property type="evidence" value="ECO:0007669"/>
    <property type="project" value="TreeGrafter"/>
</dbReference>
<evidence type="ECO:0000256" key="8">
    <source>
        <dbReference type="ARBA" id="ARBA00023180"/>
    </source>
</evidence>
<dbReference type="InterPro" id="IPR005331">
    <property type="entry name" value="Sulfotransferase"/>
</dbReference>
<dbReference type="Pfam" id="PF03567">
    <property type="entry name" value="Sulfotransfer_2"/>
    <property type="match status" value="1"/>
</dbReference>
<keyword evidence="6 9" id="KW-1133">Transmembrane helix</keyword>
<dbReference type="OrthoDB" id="406981at2759"/>
<evidence type="ECO:0000256" key="2">
    <source>
        <dbReference type="ARBA" id="ARBA00010109"/>
    </source>
</evidence>